<organism evidence="4 5">
    <name type="scientific">Cirrhinus mrigala</name>
    <name type="common">Mrigala</name>
    <dbReference type="NCBI Taxonomy" id="683832"/>
    <lineage>
        <taxon>Eukaryota</taxon>
        <taxon>Metazoa</taxon>
        <taxon>Chordata</taxon>
        <taxon>Craniata</taxon>
        <taxon>Vertebrata</taxon>
        <taxon>Euteleostomi</taxon>
        <taxon>Actinopterygii</taxon>
        <taxon>Neopterygii</taxon>
        <taxon>Teleostei</taxon>
        <taxon>Ostariophysi</taxon>
        <taxon>Cypriniformes</taxon>
        <taxon>Cyprinidae</taxon>
        <taxon>Labeoninae</taxon>
        <taxon>Labeonini</taxon>
        <taxon>Cirrhinus</taxon>
    </lineage>
</organism>
<dbReference type="EMBL" id="JAMKFB020000017">
    <property type="protein sequence ID" value="KAL0169250.1"/>
    <property type="molecule type" value="Genomic_DNA"/>
</dbReference>
<dbReference type="SUPFAM" id="SSF48264">
    <property type="entry name" value="Cytochrome P450"/>
    <property type="match status" value="1"/>
</dbReference>
<dbReference type="PANTHER" id="PTHR24286:SF100">
    <property type="entry name" value="CYTOCHROME P450 26C1"/>
    <property type="match status" value="1"/>
</dbReference>
<dbReference type="InterPro" id="IPR036396">
    <property type="entry name" value="Cyt_P450_sf"/>
</dbReference>
<keyword evidence="2" id="KW-0408">Iron</keyword>
<reference evidence="4 5" key="1">
    <citation type="submission" date="2024-05" db="EMBL/GenBank/DDBJ databases">
        <title>Genome sequencing and assembly of Indian major carp, Cirrhinus mrigala (Hamilton, 1822).</title>
        <authorList>
            <person name="Mohindra V."/>
            <person name="Chowdhury L.M."/>
            <person name="Lal K."/>
            <person name="Jena J.K."/>
        </authorList>
    </citation>
    <scope>NUCLEOTIDE SEQUENCE [LARGE SCALE GENOMIC DNA]</scope>
    <source>
        <strain evidence="4">CM1030</strain>
        <tissue evidence="4">Blood</tissue>
    </source>
</reference>
<gene>
    <name evidence="4" type="ORF">M9458_033846</name>
</gene>
<comment type="caution">
    <text evidence="4">The sequence shown here is derived from an EMBL/GenBank/DDBJ whole genome shotgun (WGS) entry which is preliminary data.</text>
</comment>
<accession>A0ABD0P5N4</accession>
<name>A0ABD0P5N4_CIRMR</name>
<evidence type="ECO:0000313" key="4">
    <source>
        <dbReference type="EMBL" id="KAL0169250.1"/>
    </source>
</evidence>
<feature type="non-terminal residue" evidence="4">
    <location>
        <position position="129"/>
    </location>
</feature>
<sequence>LIFAAHSTTASASTSLILQLLRHPDVSERARAELESEGLIGDAHGHCRSRCHGNIVSEESNAAEKSSSERRSAMNKTTCFEAGDKEEGRRSRTHVPYLNLEKLSQLSYLDCVVKEVLRFLPPVSGGYRT</sequence>
<keyword evidence="5" id="KW-1185">Reference proteome</keyword>
<evidence type="ECO:0000256" key="1">
    <source>
        <dbReference type="ARBA" id="ARBA00022723"/>
    </source>
</evidence>
<dbReference type="Proteomes" id="UP001529510">
    <property type="component" value="Unassembled WGS sequence"/>
</dbReference>
<feature type="non-terminal residue" evidence="4">
    <location>
        <position position="1"/>
    </location>
</feature>
<dbReference type="PANTHER" id="PTHR24286">
    <property type="entry name" value="CYTOCHROME P450 26"/>
    <property type="match status" value="1"/>
</dbReference>
<feature type="region of interest" description="Disordered" evidence="3">
    <location>
        <begin position="58"/>
        <end position="91"/>
    </location>
</feature>
<dbReference type="AlphaFoldDB" id="A0ABD0P5N4"/>
<evidence type="ECO:0000256" key="2">
    <source>
        <dbReference type="ARBA" id="ARBA00023004"/>
    </source>
</evidence>
<dbReference type="GO" id="GO:0046872">
    <property type="term" value="F:metal ion binding"/>
    <property type="evidence" value="ECO:0007669"/>
    <property type="project" value="UniProtKB-KW"/>
</dbReference>
<proteinExistence type="predicted"/>
<protein>
    <recommendedName>
        <fullName evidence="6">Cytochrome P450</fullName>
    </recommendedName>
</protein>
<dbReference type="Gene3D" id="1.10.630.10">
    <property type="entry name" value="Cytochrome P450"/>
    <property type="match status" value="1"/>
</dbReference>
<evidence type="ECO:0000256" key="3">
    <source>
        <dbReference type="SAM" id="MobiDB-lite"/>
    </source>
</evidence>
<keyword evidence="1" id="KW-0479">Metal-binding</keyword>
<evidence type="ECO:0000313" key="5">
    <source>
        <dbReference type="Proteomes" id="UP001529510"/>
    </source>
</evidence>
<evidence type="ECO:0008006" key="6">
    <source>
        <dbReference type="Google" id="ProtNLM"/>
    </source>
</evidence>